<dbReference type="Gramene" id="KRG96130">
    <property type="protein sequence ID" value="KRG96130"/>
    <property type="gene ID" value="GLYMA_19G191400"/>
</dbReference>
<evidence type="ECO:0000313" key="3">
    <source>
        <dbReference type="EnsemblPlants" id="KRG96130"/>
    </source>
</evidence>
<accession>A0A0R0EXY0</accession>
<gene>
    <name evidence="2" type="ORF">GLYMA_19G191400</name>
</gene>
<keyword evidence="1" id="KW-1133">Transmembrane helix</keyword>
<evidence type="ECO:0000313" key="4">
    <source>
        <dbReference type="Proteomes" id="UP000008827"/>
    </source>
</evidence>
<keyword evidence="1" id="KW-0472">Membrane</keyword>
<name>A0A0R0EXY0_SOYBN</name>
<feature type="transmembrane region" description="Helical" evidence="1">
    <location>
        <begin position="12"/>
        <end position="33"/>
    </location>
</feature>
<dbReference type="EMBL" id="CM000852">
    <property type="protein sequence ID" value="KRG96130.1"/>
    <property type="molecule type" value="Genomic_DNA"/>
</dbReference>
<organism evidence="2">
    <name type="scientific">Glycine max</name>
    <name type="common">Soybean</name>
    <name type="synonym">Glycine hispida</name>
    <dbReference type="NCBI Taxonomy" id="3847"/>
    <lineage>
        <taxon>Eukaryota</taxon>
        <taxon>Viridiplantae</taxon>
        <taxon>Streptophyta</taxon>
        <taxon>Embryophyta</taxon>
        <taxon>Tracheophyta</taxon>
        <taxon>Spermatophyta</taxon>
        <taxon>Magnoliopsida</taxon>
        <taxon>eudicotyledons</taxon>
        <taxon>Gunneridae</taxon>
        <taxon>Pentapetalae</taxon>
        <taxon>rosids</taxon>
        <taxon>fabids</taxon>
        <taxon>Fabales</taxon>
        <taxon>Fabaceae</taxon>
        <taxon>Papilionoideae</taxon>
        <taxon>50 kb inversion clade</taxon>
        <taxon>NPAAA clade</taxon>
        <taxon>indigoferoid/millettioid clade</taxon>
        <taxon>Phaseoleae</taxon>
        <taxon>Glycine</taxon>
        <taxon>Glycine subgen. Soja</taxon>
    </lineage>
</organism>
<reference evidence="2 3" key="1">
    <citation type="journal article" date="2010" name="Nature">
        <title>Genome sequence of the palaeopolyploid soybean.</title>
        <authorList>
            <person name="Schmutz J."/>
            <person name="Cannon S.B."/>
            <person name="Schlueter J."/>
            <person name="Ma J."/>
            <person name="Mitros T."/>
            <person name="Nelson W."/>
            <person name="Hyten D.L."/>
            <person name="Song Q."/>
            <person name="Thelen J.J."/>
            <person name="Cheng J."/>
            <person name="Xu D."/>
            <person name="Hellsten U."/>
            <person name="May G.D."/>
            <person name="Yu Y."/>
            <person name="Sakurai T."/>
            <person name="Umezawa T."/>
            <person name="Bhattacharyya M.K."/>
            <person name="Sandhu D."/>
            <person name="Valliyodan B."/>
            <person name="Lindquist E."/>
            <person name="Peto M."/>
            <person name="Grant D."/>
            <person name="Shu S."/>
            <person name="Goodstein D."/>
            <person name="Barry K."/>
            <person name="Futrell-Griggs M."/>
            <person name="Abernathy B."/>
            <person name="Du J."/>
            <person name="Tian Z."/>
            <person name="Zhu L."/>
            <person name="Gill N."/>
            <person name="Joshi T."/>
            <person name="Libault M."/>
            <person name="Sethuraman A."/>
            <person name="Zhang X.-C."/>
            <person name="Shinozaki K."/>
            <person name="Nguyen H.T."/>
            <person name="Wing R.A."/>
            <person name="Cregan P."/>
            <person name="Specht J."/>
            <person name="Grimwood J."/>
            <person name="Rokhsar D."/>
            <person name="Stacey G."/>
            <person name="Shoemaker R.C."/>
            <person name="Jackson S.A."/>
        </authorList>
    </citation>
    <scope>NUCLEOTIDE SEQUENCE [LARGE SCALE GENOMIC DNA]</scope>
    <source>
        <strain evidence="3">cv. Williams 82</strain>
        <tissue evidence="2">Callus</tissue>
    </source>
</reference>
<dbReference type="Proteomes" id="UP000008827">
    <property type="component" value="Chromosome 19"/>
</dbReference>
<proteinExistence type="predicted"/>
<evidence type="ECO:0000256" key="1">
    <source>
        <dbReference type="SAM" id="Phobius"/>
    </source>
</evidence>
<keyword evidence="1" id="KW-0812">Transmembrane</keyword>
<protein>
    <submittedName>
        <fullName evidence="2 3">Uncharacterized protein</fullName>
    </submittedName>
</protein>
<sequence length="51" mass="6147">MLLHVSLTLFSLARIYIALLILFASQFSSFWFWKQRLNERAYGRPSIKWLN</sequence>
<dbReference type="EnsemblPlants" id="KRG96130">
    <property type="protein sequence ID" value="KRG96130"/>
    <property type="gene ID" value="GLYMA_19G191400"/>
</dbReference>
<dbReference type="InParanoid" id="A0A0R0EXY0"/>
<evidence type="ECO:0000313" key="2">
    <source>
        <dbReference type="EMBL" id="KRG96130.1"/>
    </source>
</evidence>
<dbReference type="SMR" id="A0A0R0EXY0"/>
<keyword evidence="4" id="KW-1185">Reference proteome</keyword>
<reference evidence="3" key="2">
    <citation type="submission" date="2018-02" db="UniProtKB">
        <authorList>
            <consortium name="EnsemblPlants"/>
        </authorList>
    </citation>
    <scope>IDENTIFICATION</scope>
    <source>
        <strain evidence="3">Williams 82</strain>
    </source>
</reference>
<dbReference type="AlphaFoldDB" id="A0A0R0EXY0"/>
<reference evidence="2" key="3">
    <citation type="submission" date="2018-07" db="EMBL/GenBank/DDBJ databases">
        <title>WGS assembly of Glycine max.</title>
        <authorList>
            <person name="Schmutz J."/>
            <person name="Cannon S."/>
            <person name="Schlueter J."/>
            <person name="Ma J."/>
            <person name="Mitros T."/>
            <person name="Nelson W."/>
            <person name="Hyten D."/>
            <person name="Song Q."/>
            <person name="Thelen J."/>
            <person name="Cheng J."/>
            <person name="Xu D."/>
            <person name="Hellsten U."/>
            <person name="May G."/>
            <person name="Yu Y."/>
            <person name="Sakurai T."/>
            <person name="Umezawa T."/>
            <person name="Bhattacharyya M."/>
            <person name="Sandhu D."/>
            <person name="Valliyodan B."/>
            <person name="Lindquist E."/>
            <person name="Peto M."/>
            <person name="Grant D."/>
            <person name="Shu S."/>
            <person name="Goodstein D."/>
            <person name="Barry K."/>
            <person name="Futrell-Griggs M."/>
            <person name="Abernathy B."/>
            <person name="Du J."/>
            <person name="Tian Z."/>
            <person name="Zhu L."/>
            <person name="Gill N."/>
            <person name="Joshi T."/>
            <person name="Libault M."/>
            <person name="Sethuraman A."/>
            <person name="Zhang X."/>
            <person name="Shinozaki K."/>
            <person name="Nguyen H."/>
            <person name="Wing R."/>
            <person name="Cregan P."/>
            <person name="Specht J."/>
            <person name="Grimwood J."/>
            <person name="Rokhsar D."/>
            <person name="Stacey G."/>
            <person name="Shoemaker R."/>
            <person name="Jackson S."/>
        </authorList>
    </citation>
    <scope>NUCLEOTIDE SEQUENCE</scope>
    <source>
        <tissue evidence="2">Callus</tissue>
    </source>
</reference>